<name>A0A1Y2AM28_9TREE</name>
<dbReference type="Proteomes" id="UP000193986">
    <property type="component" value="Unassembled WGS sequence"/>
</dbReference>
<keyword evidence="3" id="KW-1185">Reference proteome</keyword>
<protein>
    <submittedName>
        <fullName evidence="2">Uncharacterized protein</fullName>
    </submittedName>
</protein>
<evidence type="ECO:0000256" key="1">
    <source>
        <dbReference type="SAM" id="MobiDB-lite"/>
    </source>
</evidence>
<organism evidence="2 3">
    <name type="scientific">Naematelia encephala</name>
    <dbReference type="NCBI Taxonomy" id="71784"/>
    <lineage>
        <taxon>Eukaryota</taxon>
        <taxon>Fungi</taxon>
        <taxon>Dikarya</taxon>
        <taxon>Basidiomycota</taxon>
        <taxon>Agaricomycotina</taxon>
        <taxon>Tremellomycetes</taxon>
        <taxon>Tremellales</taxon>
        <taxon>Naemateliaceae</taxon>
        <taxon>Naematelia</taxon>
    </lineage>
</organism>
<evidence type="ECO:0000313" key="2">
    <source>
        <dbReference type="EMBL" id="ORY23633.1"/>
    </source>
</evidence>
<dbReference type="InParanoid" id="A0A1Y2AM28"/>
<comment type="caution">
    <text evidence="2">The sequence shown here is derived from an EMBL/GenBank/DDBJ whole genome shotgun (WGS) entry which is preliminary data.</text>
</comment>
<dbReference type="EMBL" id="MCFC01000077">
    <property type="protein sequence ID" value="ORY23633.1"/>
    <property type="molecule type" value="Genomic_DNA"/>
</dbReference>
<gene>
    <name evidence="2" type="ORF">BCR39DRAFT_549041</name>
</gene>
<proteinExistence type="predicted"/>
<feature type="region of interest" description="Disordered" evidence="1">
    <location>
        <begin position="35"/>
        <end position="57"/>
    </location>
</feature>
<sequence>MLLQVSRIAGLLGLVASGNHALAAARLSRHVHHQSQALLSSQNRTQRRAVAGDPPRLHTSSLLGMSCRSPWILARHKSKGKIAMWRCC</sequence>
<feature type="compositionally biased region" description="Polar residues" evidence="1">
    <location>
        <begin position="35"/>
        <end position="44"/>
    </location>
</feature>
<dbReference type="AlphaFoldDB" id="A0A1Y2AM28"/>
<reference evidence="2 3" key="1">
    <citation type="submission" date="2016-07" db="EMBL/GenBank/DDBJ databases">
        <title>Pervasive Adenine N6-methylation of Active Genes in Fungi.</title>
        <authorList>
            <consortium name="DOE Joint Genome Institute"/>
            <person name="Mondo S.J."/>
            <person name="Dannebaum R.O."/>
            <person name="Kuo R.C."/>
            <person name="Labutti K."/>
            <person name="Haridas S."/>
            <person name="Kuo A."/>
            <person name="Salamov A."/>
            <person name="Ahrendt S.R."/>
            <person name="Lipzen A."/>
            <person name="Sullivan W."/>
            <person name="Andreopoulos W.B."/>
            <person name="Clum A."/>
            <person name="Lindquist E."/>
            <person name="Daum C."/>
            <person name="Ramamoorthy G.K."/>
            <person name="Gryganskyi A."/>
            <person name="Culley D."/>
            <person name="Magnuson J.K."/>
            <person name="James T.Y."/>
            <person name="O'Malley M.A."/>
            <person name="Stajich J.E."/>
            <person name="Spatafora J.W."/>
            <person name="Visel A."/>
            <person name="Grigoriev I.V."/>
        </authorList>
    </citation>
    <scope>NUCLEOTIDE SEQUENCE [LARGE SCALE GENOMIC DNA]</scope>
    <source>
        <strain evidence="2 3">68-887.2</strain>
    </source>
</reference>
<accession>A0A1Y2AM28</accession>
<evidence type="ECO:0000313" key="3">
    <source>
        <dbReference type="Proteomes" id="UP000193986"/>
    </source>
</evidence>